<dbReference type="AlphaFoldDB" id="A0A917TVH8"/>
<proteinExistence type="predicted"/>
<reference evidence="3" key="2">
    <citation type="submission" date="2020-09" db="EMBL/GenBank/DDBJ databases">
        <authorList>
            <person name="Sun Q."/>
            <person name="Ohkuma M."/>
        </authorList>
    </citation>
    <scope>NUCLEOTIDE SEQUENCE</scope>
    <source>
        <strain evidence="3">JCM 19831</strain>
    </source>
</reference>
<comment type="caution">
    <text evidence="3">The sequence shown here is derived from an EMBL/GenBank/DDBJ whole genome shotgun (WGS) entry which is preliminary data.</text>
</comment>
<evidence type="ECO:0000256" key="2">
    <source>
        <dbReference type="SAM" id="SignalP"/>
    </source>
</evidence>
<organism evidence="3 4">
    <name type="scientific">Dactylosporangium sucinum</name>
    <dbReference type="NCBI Taxonomy" id="1424081"/>
    <lineage>
        <taxon>Bacteria</taxon>
        <taxon>Bacillati</taxon>
        <taxon>Actinomycetota</taxon>
        <taxon>Actinomycetes</taxon>
        <taxon>Micromonosporales</taxon>
        <taxon>Micromonosporaceae</taxon>
        <taxon>Dactylosporangium</taxon>
    </lineage>
</organism>
<feature type="region of interest" description="Disordered" evidence="1">
    <location>
        <begin position="21"/>
        <end position="48"/>
    </location>
</feature>
<name>A0A917TVH8_9ACTN</name>
<keyword evidence="2" id="KW-0732">Signal</keyword>
<gene>
    <name evidence="3" type="ORF">GCM10007977_047120</name>
</gene>
<reference evidence="3" key="1">
    <citation type="journal article" date="2014" name="Int. J. Syst. Evol. Microbiol.">
        <title>Complete genome sequence of Corynebacterium casei LMG S-19264T (=DSM 44701T), isolated from a smear-ripened cheese.</title>
        <authorList>
            <consortium name="US DOE Joint Genome Institute (JGI-PGF)"/>
            <person name="Walter F."/>
            <person name="Albersmeier A."/>
            <person name="Kalinowski J."/>
            <person name="Ruckert C."/>
        </authorList>
    </citation>
    <scope>NUCLEOTIDE SEQUENCE</scope>
    <source>
        <strain evidence="3">JCM 19831</strain>
    </source>
</reference>
<feature type="signal peptide" evidence="2">
    <location>
        <begin position="1"/>
        <end position="18"/>
    </location>
</feature>
<sequence length="242" mass="25698">MAVMAMLSGIALAAPAEAASICSQPDPPPSCEAPDPDPETGDSTPRGGFESVTFTGNGVRVVGWAFDFDEPGALQVHVYVDGAFKGALSAGVYRPDITRTHSYVGPYHGYDGVVPAPHGAHTVCVYAINVVPPNASPLPNRELGCKPYNAPAISNIQSYYSGQWLLAFDDNVLGESGFQVTWQYYTWYTLPGGTRIATPRTYTYKAPAHEGMGRVTVADFRPANSYRVTVTAPGFGSASADL</sequence>
<evidence type="ECO:0008006" key="5">
    <source>
        <dbReference type="Google" id="ProtNLM"/>
    </source>
</evidence>
<dbReference type="Proteomes" id="UP000642070">
    <property type="component" value="Unassembled WGS sequence"/>
</dbReference>
<evidence type="ECO:0000256" key="1">
    <source>
        <dbReference type="SAM" id="MobiDB-lite"/>
    </source>
</evidence>
<protein>
    <recommendedName>
        <fullName evidence="5">Fibronectin type-III domain-containing protein</fullName>
    </recommendedName>
</protein>
<feature type="chain" id="PRO_5036927652" description="Fibronectin type-III domain-containing protein" evidence="2">
    <location>
        <begin position="19"/>
        <end position="242"/>
    </location>
</feature>
<accession>A0A917TVH8</accession>
<keyword evidence="4" id="KW-1185">Reference proteome</keyword>
<dbReference type="EMBL" id="BMPI01000023">
    <property type="protein sequence ID" value="GGM40321.1"/>
    <property type="molecule type" value="Genomic_DNA"/>
</dbReference>
<evidence type="ECO:0000313" key="4">
    <source>
        <dbReference type="Proteomes" id="UP000642070"/>
    </source>
</evidence>
<evidence type="ECO:0000313" key="3">
    <source>
        <dbReference type="EMBL" id="GGM40321.1"/>
    </source>
</evidence>